<dbReference type="EMBL" id="QGNY01000003">
    <property type="protein sequence ID" value="PWS32095.1"/>
    <property type="molecule type" value="Genomic_DNA"/>
</dbReference>
<dbReference type="InterPro" id="IPR011990">
    <property type="entry name" value="TPR-like_helical_dom_sf"/>
</dbReference>
<dbReference type="PANTHER" id="PTHR44943:SF8">
    <property type="entry name" value="TPR REPEAT-CONTAINING PROTEIN MJ0263"/>
    <property type="match status" value="1"/>
</dbReference>
<evidence type="ECO:0000256" key="2">
    <source>
        <dbReference type="ARBA" id="ARBA00022803"/>
    </source>
</evidence>
<sequence>MEFLKRILLFSAIGFSVFEANAQANSALQKAFQNSYNDEGKKNYSQAISDVMPFYAENNYELNLRIGWLYYLAKNYTTSQNYYLRAVNIRPNAVEAKFGLVKPLSLMSSWDKVLEQYNNILKLDPQNTQANYWAGVIIYNRKQYASATKYFAKVVSLYPFDYDGNHMLGWSMLFSGRKAEAKACFERALLIKPGDTSSIDGINRSIK</sequence>
<feature type="chain" id="PRO_5016388950" evidence="4">
    <location>
        <begin position="23"/>
        <end position="207"/>
    </location>
</feature>
<dbReference type="PANTHER" id="PTHR44943">
    <property type="entry name" value="CELLULOSE SYNTHASE OPERON PROTEIN C"/>
    <property type="match status" value="1"/>
</dbReference>
<evidence type="ECO:0000256" key="4">
    <source>
        <dbReference type="SAM" id="SignalP"/>
    </source>
</evidence>
<name>A0A317F002_9SPHI</name>
<feature type="signal peptide" evidence="4">
    <location>
        <begin position="1"/>
        <end position="22"/>
    </location>
</feature>
<dbReference type="PROSITE" id="PS50005">
    <property type="entry name" value="TPR"/>
    <property type="match status" value="2"/>
</dbReference>
<feature type="repeat" description="TPR" evidence="3">
    <location>
        <begin position="128"/>
        <end position="161"/>
    </location>
</feature>
<dbReference type="OrthoDB" id="9811837at2"/>
<dbReference type="AlphaFoldDB" id="A0A317F002"/>
<feature type="repeat" description="TPR" evidence="3">
    <location>
        <begin position="60"/>
        <end position="93"/>
    </location>
</feature>
<proteinExistence type="predicted"/>
<dbReference type="Pfam" id="PF13181">
    <property type="entry name" value="TPR_8"/>
    <property type="match status" value="2"/>
</dbReference>
<dbReference type="InterPro" id="IPR051685">
    <property type="entry name" value="Ycf3/AcsC/BcsC/TPR_MFPF"/>
</dbReference>
<dbReference type="Pfam" id="PF13432">
    <property type="entry name" value="TPR_16"/>
    <property type="match status" value="1"/>
</dbReference>
<dbReference type="InterPro" id="IPR019734">
    <property type="entry name" value="TPR_rpt"/>
</dbReference>
<dbReference type="Proteomes" id="UP000245391">
    <property type="component" value="Unassembled WGS sequence"/>
</dbReference>
<keyword evidence="4" id="KW-0732">Signal</keyword>
<dbReference type="SMART" id="SM00028">
    <property type="entry name" value="TPR"/>
    <property type="match status" value="4"/>
</dbReference>
<comment type="caution">
    <text evidence="5">The sequence shown here is derived from an EMBL/GenBank/DDBJ whole genome shotgun (WGS) entry which is preliminary data.</text>
</comment>
<dbReference type="Gene3D" id="1.25.40.10">
    <property type="entry name" value="Tetratricopeptide repeat domain"/>
    <property type="match status" value="1"/>
</dbReference>
<evidence type="ECO:0000256" key="1">
    <source>
        <dbReference type="ARBA" id="ARBA00022737"/>
    </source>
</evidence>
<evidence type="ECO:0000313" key="5">
    <source>
        <dbReference type="EMBL" id="PWS32095.1"/>
    </source>
</evidence>
<evidence type="ECO:0000256" key="3">
    <source>
        <dbReference type="PROSITE-ProRule" id="PRU00339"/>
    </source>
</evidence>
<keyword evidence="2 3" id="KW-0802">TPR repeat</keyword>
<keyword evidence="6" id="KW-1185">Reference proteome</keyword>
<dbReference type="RefSeq" id="WP_109929545.1">
    <property type="nucleotide sequence ID" value="NZ_QGNY01000003.1"/>
</dbReference>
<gene>
    <name evidence="5" type="ORF">DF947_09980</name>
</gene>
<keyword evidence="1" id="KW-0677">Repeat</keyword>
<dbReference type="SUPFAM" id="SSF48452">
    <property type="entry name" value="TPR-like"/>
    <property type="match status" value="1"/>
</dbReference>
<protein>
    <submittedName>
        <fullName evidence="5">Uncharacterized protein</fullName>
    </submittedName>
</protein>
<organism evidence="5 6">
    <name type="scientific">Pedobacter paludis</name>
    <dbReference type="NCBI Taxonomy" id="2203212"/>
    <lineage>
        <taxon>Bacteria</taxon>
        <taxon>Pseudomonadati</taxon>
        <taxon>Bacteroidota</taxon>
        <taxon>Sphingobacteriia</taxon>
        <taxon>Sphingobacteriales</taxon>
        <taxon>Sphingobacteriaceae</taxon>
        <taxon>Pedobacter</taxon>
    </lineage>
</organism>
<reference evidence="6" key="1">
    <citation type="submission" date="2018-05" db="EMBL/GenBank/DDBJ databases">
        <title>Pedobacter paludis sp. nov., isolated from wetland soil.</title>
        <authorList>
            <person name="Zhang Y."/>
        </authorList>
    </citation>
    <scope>NUCLEOTIDE SEQUENCE [LARGE SCALE GENOMIC DNA]</scope>
    <source>
        <strain evidence="6">R-8</strain>
    </source>
</reference>
<evidence type="ECO:0000313" key="6">
    <source>
        <dbReference type="Proteomes" id="UP000245391"/>
    </source>
</evidence>
<accession>A0A317F002</accession>